<gene>
    <name evidence="1" type="ORF">DAPPUDRAFT_236251</name>
</gene>
<evidence type="ECO:0000313" key="1">
    <source>
        <dbReference type="EMBL" id="EFX86514.1"/>
    </source>
</evidence>
<dbReference type="Proteomes" id="UP000000305">
    <property type="component" value="Unassembled WGS sequence"/>
</dbReference>
<dbReference type="HOGENOM" id="CLU_2348799_0_0_1"/>
<accession>E9G1L1</accession>
<dbReference type="AlphaFoldDB" id="E9G1L1"/>
<reference evidence="1 2" key="1">
    <citation type="journal article" date="2011" name="Science">
        <title>The ecoresponsive genome of Daphnia pulex.</title>
        <authorList>
            <person name="Colbourne J.K."/>
            <person name="Pfrender M.E."/>
            <person name="Gilbert D."/>
            <person name="Thomas W.K."/>
            <person name="Tucker A."/>
            <person name="Oakley T.H."/>
            <person name="Tokishita S."/>
            <person name="Aerts A."/>
            <person name="Arnold G.J."/>
            <person name="Basu M.K."/>
            <person name="Bauer D.J."/>
            <person name="Caceres C.E."/>
            <person name="Carmel L."/>
            <person name="Casola C."/>
            <person name="Choi J.H."/>
            <person name="Detter J.C."/>
            <person name="Dong Q."/>
            <person name="Dusheyko S."/>
            <person name="Eads B.D."/>
            <person name="Frohlich T."/>
            <person name="Geiler-Samerotte K.A."/>
            <person name="Gerlach D."/>
            <person name="Hatcher P."/>
            <person name="Jogdeo S."/>
            <person name="Krijgsveld J."/>
            <person name="Kriventseva E.V."/>
            <person name="Kultz D."/>
            <person name="Laforsch C."/>
            <person name="Lindquist E."/>
            <person name="Lopez J."/>
            <person name="Manak J.R."/>
            <person name="Muller J."/>
            <person name="Pangilinan J."/>
            <person name="Patwardhan R.P."/>
            <person name="Pitluck S."/>
            <person name="Pritham E.J."/>
            <person name="Rechtsteiner A."/>
            <person name="Rho M."/>
            <person name="Rogozin I.B."/>
            <person name="Sakarya O."/>
            <person name="Salamov A."/>
            <person name="Schaack S."/>
            <person name="Shapiro H."/>
            <person name="Shiga Y."/>
            <person name="Skalitzky C."/>
            <person name="Smith Z."/>
            <person name="Souvorov A."/>
            <person name="Sung W."/>
            <person name="Tang Z."/>
            <person name="Tsuchiya D."/>
            <person name="Tu H."/>
            <person name="Vos H."/>
            <person name="Wang M."/>
            <person name="Wolf Y.I."/>
            <person name="Yamagata H."/>
            <person name="Yamada T."/>
            <person name="Ye Y."/>
            <person name="Shaw J.R."/>
            <person name="Andrews J."/>
            <person name="Crease T.J."/>
            <person name="Tang H."/>
            <person name="Lucas S.M."/>
            <person name="Robertson H.M."/>
            <person name="Bork P."/>
            <person name="Koonin E.V."/>
            <person name="Zdobnov E.M."/>
            <person name="Grigoriev I.V."/>
            <person name="Lynch M."/>
            <person name="Boore J.L."/>
        </authorList>
    </citation>
    <scope>NUCLEOTIDE SEQUENCE [LARGE SCALE GENOMIC DNA]</scope>
</reference>
<evidence type="ECO:0000313" key="2">
    <source>
        <dbReference type="Proteomes" id="UP000000305"/>
    </source>
</evidence>
<proteinExistence type="predicted"/>
<name>E9G1L1_DAPPU</name>
<dbReference type="KEGG" id="dpx:DAPPUDRAFT_236251"/>
<dbReference type="InParanoid" id="E9G1L1"/>
<protein>
    <submittedName>
        <fullName evidence="1">Uncharacterized protein</fullName>
    </submittedName>
</protein>
<organism evidence="1 2">
    <name type="scientific">Daphnia pulex</name>
    <name type="common">Water flea</name>
    <dbReference type="NCBI Taxonomy" id="6669"/>
    <lineage>
        <taxon>Eukaryota</taxon>
        <taxon>Metazoa</taxon>
        <taxon>Ecdysozoa</taxon>
        <taxon>Arthropoda</taxon>
        <taxon>Crustacea</taxon>
        <taxon>Branchiopoda</taxon>
        <taxon>Diplostraca</taxon>
        <taxon>Cladocera</taxon>
        <taxon>Anomopoda</taxon>
        <taxon>Daphniidae</taxon>
        <taxon>Daphnia</taxon>
    </lineage>
</organism>
<dbReference type="EMBL" id="GL732529">
    <property type="protein sequence ID" value="EFX86514.1"/>
    <property type="molecule type" value="Genomic_DNA"/>
</dbReference>
<sequence length="97" mass="11299">MERVAPRYNKTGLHLVGEFNKRRLDEGTNFIEGNIKQKKQKGKKKVQSSRARFLYREKSNTCPALCRTVNRPTHDNKTPEKPGQGCYTRKCIRISFD</sequence>
<keyword evidence="2" id="KW-1185">Reference proteome</keyword>